<feature type="transmembrane region" description="Helical" evidence="10">
    <location>
        <begin position="856"/>
        <end position="876"/>
    </location>
</feature>
<dbReference type="InterPro" id="IPR003439">
    <property type="entry name" value="ABC_transporter-like_ATP-bd"/>
</dbReference>
<comment type="similarity">
    <text evidence="2">Belongs to the ABC transporter superfamily. ABCB family. Multidrug resistance exporter (TC 3.A.1.201) subfamily.</text>
</comment>
<feature type="transmembrane region" description="Helical" evidence="10">
    <location>
        <begin position="967"/>
        <end position="986"/>
    </location>
</feature>
<comment type="subcellular location">
    <subcellularLocation>
        <location evidence="1">Membrane</location>
        <topology evidence="1">Multi-pass membrane protein</topology>
    </subcellularLocation>
</comment>
<dbReference type="GO" id="GO:0005524">
    <property type="term" value="F:ATP binding"/>
    <property type="evidence" value="ECO:0007669"/>
    <property type="project" value="UniProtKB-KW"/>
</dbReference>
<name>A0A836KHX0_9TRYP</name>
<dbReference type="CDD" id="cd03249">
    <property type="entry name" value="ABC_MTABC3_MDL1_MDL2"/>
    <property type="match status" value="1"/>
</dbReference>
<protein>
    <submittedName>
        <fullName evidence="13">Uncharacterized protein</fullName>
    </submittedName>
</protein>
<evidence type="ECO:0000256" key="5">
    <source>
        <dbReference type="ARBA" id="ARBA00022741"/>
    </source>
</evidence>
<feature type="transmembrane region" description="Helical" evidence="10">
    <location>
        <begin position="933"/>
        <end position="955"/>
    </location>
</feature>
<dbReference type="SUPFAM" id="SSF52540">
    <property type="entry name" value="P-loop containing nucleoside triphosphate hydrolases"/>
    <property type="match status" value="2"/>
</dbReference>
<dbReference type="InterPro" id="IPR036640">
    <property type="entry name" value="ABC1_TM_sf"/>
</dbReference>
<feature type="transmembrane region" description="Helical" evidence="10">
    <location>
        <begin position="896"/>
        <end position="913"/>
    </location>
</feature>
<feature type="domain" description="ABC transporter" evidence="11">
    <location>
        <begin position="1031"/>
        <end position="1269"/>
    </location>
</feature>
<feature type="domain" description="ABC transmembrane type-1" evidence="12">
    <location>
        <begin position="709"/>
        <end position="982"/>
    </location>
</feature>
<dbReference type="CDD" id="cd18578">
    <property type="entry name" value="ABC_6TM_Pgp_ABCB1_D2_like"/>
    <property type="match status" value="1"/>
</dbReference>
<feature type="transmembrane region" description="Helical" evidence="10">
    <location>
        <begin position="705"/>
        <end position="732"/>
    </location>
</feature>
<keyword evidence="6" id="KW-0067">ATP-binding</keyword>
<feature type="transmembrane region" description="Helical" evidence="10">
    <location>
        <begin position="192"/>
        <end position="212"/>
    </location>
</feature>
<dbReference type="Pfam" id="PF00664">
    <property type="entry name" value="ABC_membrane"/>
    <property type="match status" value="2"/>
</dbReference>
<evidence type="ECO:0000313" key="14">
    <source>
        <dbReference type="Proteomes" id="UP000673552"/>
    </source>
</evidence>
<dbReference type="RefSeq" id="XP_067178027.1">
    <property type="nucleotide sequence ID" value="XM_067321796.1"/>
</dbReference>
<keyword evidence="3" id="KW-0813">Transport</keyword>
<accession>A0A836KHX0</accession>
<dbReference type="PROSITE" id="PS00211">
    <property type="entry name" value="ABC_TRANSPORTER_1"/>
    <property type="match status" value="2"/>
</dbReference>
<keyword evidence="4 10" id="KW-0812">Transmembrane</keyword>
<feature type="transmembrane region" description="Helical" evidence="10">
    <location>
        <begin position="310"/>
        <end position="333"/>
    </location>
</feature>
<dbReference type="FunFam" id="3.40.50.300:FF:000836">
    <property type="entry name" value="ABC transporter B family member 25"/>
    <property type="match status" value="1"/>
</dbReference>
<evidence type="ECO:0000256" key="3">
    <source>
        <dbReference type="ARBA" id="ARBA00022448"/>
    </source>
</evidence>
<keyword evidence="5" id="KW-0547">Nucleotide-binding</keyword>
<gene>
    <name evidence="13" type="ORF">LSCM1_04284</name>
</gene>
<feature type="domain" description="ABC transporter" evidence="11">
    <location>
        <begin position="367"/>
        <end position="610"/>
    </location>
</feature>
<dbReference type="KEGG" id="lmat:92514308"/>
<evidence type="ECO:0000256" key="8">
    <source>
        <dbReference type="ARBA" id="ARBA00023136"/>
    </source>
</evidence>
<evidence type="ECO:0000256" key="1">
    <source>
        <dbReference type="ARBA" id="ARBA00004141"/>
    </source>
</evidence>
<dbReference type="EMBL" id="JAFEUZ010000026">
    <property type="protein sequence ID" value="KAG5476569.1"/>
    <property type="molecule type" value="Genomic_DNA"/>
</dbReference>
<evidence type="ECO:0000313" key="13">
    <source>
        <dbReference type="EMBL" id="KAG5476569.1"/>
    </source>
</evidence>
<dbReference type="GO" id="GO:0016887">
    <property type="term" value="F:ATP hydrolysis activity"/>
    <property type="evidence" value="ECO:0007669"/>
    <property type="project" value="InterPro"/>
</dbReference>
<proteinExistence type="inferred from homology"/>
<feature type="transmembrane region" description="Helical" evidence="10">
    <location>
        <begin position="270"/>
        <end position="298"/>
    </location>
</feature>
<dbReference type="Gene3D" id="3.40.50.300">
    <property type="entry name" value="P-loop containing nucleotide triphosphate hydrolases"/>
    <property type="match status" value="2"/>
</dbReference>
<dbReference type="AlphaFoldDB" id="A0A836KHX0"/>
<evidence type="ECO:0000259" key="11">
    <source>
        <dbReference type="PROSITE" id="PS50893"/>
    </source>
</evidence>
<dbReference type="SMART" id="SM00382">
    <property type="entry name" value="AAA"/>
    <property type="match status" value="2"/>
</dbReference>
<dbReference type="InterPro" id="IPR027417">
    <property type="entry name" value="P-loop_NTPase"/>
</dbReference>
<dbReference type="InterPro" id="IPR017871">
    <property type="entry name" value="ABC_transporter-like_CS"/>
</dbReference>
<feature type="transmembrane region" description="Helical" evidence="10">
    <location>
        <begin position="167"/>
        <end position="186"/>
    </location>
</feature>
<dbReference type="GO" id="GO:0005743">
    <property type="term" value="C:mitochondrial inner membrane"/>
    <property type="evidence" value="ECO:0007669"/>
    <property type="project" value="TreeGrafter"/>
</dbReference>
<dbReference type="InterPro" id="IPR011527">
    <property type="entry name" value="ABC1_TM_dom"/>
</dbReference>
<dbReference type="Gene3D" id="1.20.1560.10">
    <property type="entry name" value="ABC transporter type 1, transmembrane domain"/>
    <property type="match status" value="2"/>
</dbReference>
<dbReference type="SUPFAM" id="SSF90123">
    <property type="entry name" value="ABC transporter transmembrane region"/>
    <property type="match status" value="2"/>
</dbReference>
<feature type="transmembrane region" description="Helical" evidence="10">
    <location>
        <begin position="47"/>
        <end position="71"/>
    </location>
</feature>
<dbReference type="FunFam" id="3.40.50.300:FF:002064">
    <property type="entry name" value="Multidrug resistance protein 1, 2, 3"/>
    <property type="match status" value="1"/>
</dbReference>
<feature type="domain" description="ABC transmembrane type-1" evidence="12">
    <location>
        <begin position="51"/>
        <end position="334"/>
    </location>
</feature>
<dbReference type="GO" id="GO:0015421">
    <property type="term" value="F:ABC-type oligopeptide transporter activity"/>
    <property type="evidence" value="ECO:0007669"/>
    <property type="project" value="TreeGrafter"/>
</dbReference>
<dbReference type="CDD" id="cd18577">
    <property type="entry name" value="ABC_6TM_Pgp_ABCB1_D1_like"/>
    <property type="match status" value="1"/>
</dbReference>
<dbReference type="GO" id="GO:0090374">
    <property type="term" value="P:oligopeptide export from mitochondrion"/>
    <property type="evidence" value="ECO:0007669"/>
    <property type="project" value="TreeGrafter"/>
</dbReference>
<dbReference type="PANTHER" id="PTHR43394">
    <property type="entry name" value="ATP-DEPENDENT PERMEASE MDL1, MITOCHONDRIAL"/>
    <property type="match status" value="1"/>
</dbReference>
<evidence type="ECO:0000256" key="4">
    <source>
        <dbReference type="ARBA" id="ARBA00022692"/>
    </source>
</evidence>
<reference evidence="13 14" key="1">
    <citation type="submission" date="2021-03" db="EMBL/GenBank/DDBJ databases">
        <title>Leishmania (Mundinia) martiniquensis Genome sequencing and assembly.</title>
        <authorList>
            <person name="Almutairi H."/>
            <person name="Gatherer D."/>
        </authorList>
    </citation>
    <scope>NUCLEOTIDE SEQUENCE [LARGE SCALE GENOMIC DNA]</scope>
    <source>
        <strain evidence="13">LSCM1</strain>
    </source>
</reference>
<evidence type="ECO:0000256" key="9">
    <source>
        <dbReference type="SAM" id="MobiDB-lite"/>
    </source>
</evidence>
<evidence type="ECO:0000256" key="7">
    <source>
        <dbReference type="ARBA" id="ARBA00022989"/>
    </source>
</evidence>
<keyword evidence="7 10" id="KW-1133">Transmembrane helix</keyword>
<evidence type="ECO:0000256" key="6">
    <source>
        <dbReference type="ARBA" id="ARBA00022840"/>
    </source>
</evidence>
<feature type="transmembrane region" description="Helical" evidence="10">
    <location>
        <begin position="752"/>
        <end position="779"/>
    </location>
</feature>
<sequence length="1272" mass="139839">MTRGAMPAARKAKARDSIEDAKDTAAERRRGQVPIFTLLRYRAPSEWLAVIVGSVAAFCSGGATPLFMYFFGRMTNSAYDDDAGPKVTRSFAMLMTCIGTLSMILVFIKTATYQVTATRLVGRIKCAYFAAVLNQDIGWHDRHKPGELISRLTGDTRVILNGVNDRFAGWIENLGTGVVGIVFAFISSWELTLLMMGSLPLIAVAVYFLSVASAHHVAVTRKQYAAASAIAQEVLHNIKTVQSFNREMHEVERFSETIVGSRKSGIKKEFLVAMAGGSVMGIMLCVIGLAFILAAYLVQSGRTGVGSVSASFLTVMYGAMGLGQVFPALMSFVEARTAAQPLFTAIDEQPVIDVNAPGREATFRRCIEVRDISFAYPSRPDQFIFRHLSATIRKGQKVAFSGATGCGKSTIISLLQRFYDPVEGAIYVDGHDLQDVDLRSWRSRIGIVSQEPNLFSGSVLDNIRTGRRSATFEEVVTACKQAQIHDTILTLPHGYDTNVGALGSQLSGGQKQRLAIARAVVRGADILLLDEATSALDRKSEVEVQQAIDDLTQNSQMTVITIAHRMATIRNMDCIFFLDGARDGGSSIVECGTYDELLHMNGRFASMVMMQDTATGNLCTVVHDTSFYLYASALDKSAGSSISYEGSGSSRDSWETSSRDFHEIEDRWSQCATVDDVPFEHRTDWEERRTRVSMWRIMKMTKSRWWAIALGFLGSIITAIVFPCVGLMVTQLINSLGSYRQTQDEKFMRQQITLYVILLIILGAAYFLGSVLTGFYGYAGEYLTCELRSMLFQQILRQDQTFFDMPRRDPGALATLLSGDCEAVHQLYGPTLGSRLKSVCALGGGIAIGIIMQWKVALVCLATMPLFVGSIVAQQVFFTDSEKVRESGIDTVVNEALASIRTVTSFSMQSWMVRRYKRIVNIAEQTAERRSVLISLLAGVTELTLMGSMALSFWYGGTLIEKGEAHFGNVLVAAMAITMGSTLAGAEAGSFATKLRDARQSSNRVFAVIDRVPAVDSYEYGKVIFEEQVGISLRNVSFAYPAREGVEVLKDVSLTFQGGSSNGLMGQTGCGKSTIVQILARFYPISSGEVLVNGRDLSSLDLVTWRDQVSIVLQEPSLFSGTIRDNIKYSLPDATEEEVMEAAKIACIHDDIMQMDNGYDTEVGYRGQQLSGGQKQRVAIARGVLRCPKLLLLDEATSALDNVTETRVQHNLDEFQRRFNVTTVAIAHRLTTIHHSDQIVLLDSGKIIERGTHAQLLAHDGEYKSRWELAQQ</sequence>
<organism evidence="13 14">
    <name type="scientific">Leishmania martiniquensis</name>
    <dbReference type="NCBI Taxonomy" id="1580590"/>
    <lineage>
        <taxon>Eukaryota</taxon>
        <taxon>Discoba</taxon>
        <taxon>Euglenozoa</taxon>
        <taxon>Kinetoplastea</taxon>
        <taxon>Metakinetoplastina</taxon>
        <taxon>Trypanosomatida</taxon>
        <taxon>Trypanosomatidae</taxon>
        <taxon>Leishmaniinae</taxon>
        <taxon>Leishmania</taxon>
    </lineage>
</organism>
<comment type="caution">
    <text evidence="13">The sequence shown here is derived from an EMBL/GenBank/DDBJ whole genome shotgun (WGS) entry which is preliminary data.</text>
</comment>
<dbReference type="GeneID" id="92514308"/>
<dbReference type="FunFam" id="1.20.1560.10:FF:000244">
    <property type="entry name" value="ATP-binding cassette protein subfamily B, member 2, putative"/>
    <property type="match status" value="1"/>
</dbReference>
<feature type="compositionally biased region" description="Basic and acidic residues" evidence="9">
    <location>
        <begin position="14"/>
        <end position="25"/>
    </location>
</feature>
<dbReference type="OrthoDB" id="6500128at2759"/>
<dbReference type="InterPro" id="IPR003593">
    <property type="entry name" value="AAA+_ATPase"/>
</dbReference>
<dbReference type="PANTHER" id="PTHR43394:SF27">
    <property type="entry name" value="ATP-DEPENDENT TRANSLOCASE ABCB1-LIKE"/>
    <property type="match status" value="1"/>
</dbReference>
<feature type="transmembrane region" description="Helical" evidence="10">
    <location>
        <begin position="91"/>
        <end position="108"/>
    </location>
</feature>
<evidence type="ECO:0000256" key="10">
    <source>
        <dbReference type="SAM" id="Phobius"/>
    </source>
</evidence>
<evidence type="ECO:0000256" key="2">
    <source>
        <dbReference type="ARBA" id="ARBA00007577"/>
    </source>
</evidence>
<evidence type="ECO:0000259" key="12">
    <source>
        <dbReference type="PROSITE" id="PS50929"/>
    </source>
</evidence>
<feature type="region of interest" description="Disordered" evidence="9">
    <location>
        <begin position="1"/>
        <end position="25"/>
    </location>
</feature>
<keyword evidence="14" id="KW-1185">Reference proteome</keyword>
<dbReference type="InterPro" id="IPR039421">
    <property type="entry name" value="Type_1_exporter"/>
</dbReference>
<dbReference type="PROSITE" id="PS50929">
    <property type="entry name" value="ABC_TM1F"/>
    <property type="match status" value="2"/>
</dbReference>
<keyword evidence="8 10" id="KW-0472">Membrane</keyword>
<dbReference type="Pfam" id="PF00005">
    <property type="entry name" value="ABC_tran"/>
    <property type="match status" value="2"/>
</dbReference>
<dbReference type="Proteomes" id="UP000673552">
    <property type="component" value="Chromosome 26"/>
</dbReference>
<dbReference type="PROSITE" id="PS50893">
    <property type="entry name" value="ABC_TRANSPORTER_2"/>
    <property type="match status" value="2"/>
</dbReference>